<evidence type="ECO:0000256" key="1">
    <source>
        <dbReference type="ARBA" id="ARBA00009242"/>
    </source>
</evidence>
<sequence>MSANKFKFSELTELISESNGGKIIFATDDWFAVAENLLKDEEPVWQEEAYTEFGKWMDGWETRRRRSAGHDWAIIALGHRSIVKGFYVDTGYFTGNHAPRFSIQAARLAENEISSFPIRNSQLGTAASMEARMQISRLKSENWTTIVPQTELQPGYEATRRQNFNSTSTEQWTHLRLNLFPDGGIARLRAYGLIIPQFKPREFAVRIDLVAQQNGGVCEEYSNAHYGHPRNLIKSGNSSSMKDGWETARRLDRPPIIQIDDSGILQFSGSEWAIFRLGYVGTVDTIEVDTAHFRGNFPDSVKVEGTLAPDVTSKSLNWKTILPTQKLSPNRLHVYTSITWPGPVSHIRIIISPDGGISRFRFWGHPENENFKDN</sequence>
<name>A0AAV7J4V8_COTGL</name>
<dbReference type="Pfam" id="PF03561">
    <property type="entry name" value="Allantoicase"/>
    <property type="match status" value="2"/>
</dbReference>
<reference evidence="4 5" key="1">
    <citation type="journal article" date="2021" name="J. Hered.">
        <title>A chromosome-level genome assembly of the parasitoid wasp, Cotesia glomerata (Hymenoptera: Braconidae).</title>
        <authorList>
            <person name="Pinto B.J."/>
            <person name="Weis J.J."/>
            <person name="Gamble T."/>
            <person name="Ode P.J."/>
            <person name="Paul R."/>
            <person name="Zaspel J.M."/>
        </authorList>
    </citation>
    <scope>NUCLEOTIDE SEQUENCE [LARGE SCALE GENOMIC DNA]</scope>
    <source>
        <strain evidence="4">CgM1</strain>
    </source>
</reference>
<feature type="domain" description="Allantoicase" evidence="3">
    <location>
        <begin position="215"/>
        <end position="366"/>
    </location>
</feature>
<dbReference type="EMBL" id="JAHXZJ010000001">
    <property type="protein sequence ID" value="KAH0566723.1"/>
    <property type="molecule type" value="Genomic_DNA"/>
</dbReference>
<dbReference type="InterPro" id="IPR015908">
    <property type="entry name" value="Allantoicase_dom"/>
</dbReference>
<dbReference type="HAMAP" id="MF_00813">
    <property type="entry name" value="Allantoicase"/>
    <property type="match status" value="1"/>
</dbReference>
<dbReference type="GO" id="GO:0000256">
    <property type="term" value="P:allantoin catabolic process"/>
    <property type="evidence" value="ECO:0007669"/>
    <property type="project" value="InterPro"/>
</dbReference>
<dbReference type="GO" id="GO:0004037">
    <property type="term" value="F:allantoicase activity"/>
    <property type="evidence" value="ECO:0007669"/>
    <property type="project" value="InterPro"/>
</dbReference>
<dbReference type="PIRSF" id="PIRSF016516">
    <property type="entry name" value="Allantoicase"/>
    <property type="match status" value="1"/>
</dbReference>
<evidence type="ECO:0000313" key="4">
    <source>
        <dbReference type="EMBL" id="KAH0566723.1"/>
    </source>
</evidence>
<dbReference type="PANTHER" id="PTHR12045">
    <property type="entry name" value="ALLANTOICASE"/>
    <property type="match status" value="1"/>
</dbReference>
<accession>A0AAV7J4V8</accession>
<dbReference type="PANTHER" id="PTHR12045:SF3">
    <property type="entry name" value="INACTIVE ALLANTOICASE-RELATED"/>
    <property type="match status" value="1"/>
</dbReference>
<dbReference type="SUPFAM" id="SSF49785">
    <property type="entry name" value="Galactose-binding domain-like"/>
    <property type="match status" value="2"/>
</dbReference>
<dbReference type="NCBIfam" id="TIGR02961">
    <property type="entry name" value="allantoicase"/>
    <property type="match status" value="1"/>
</dbReference>
<evidence type="ECO:0000313" key="5">
    <source>
        <dbReference type="Proteomes" id="UP000826195"/>
    </source>
</evidence>
<dbReference type="Proteomes" id="UP000826195">
    <property type="component" value="Unassembled WGS sequence"/>
</dbReference>
<dbReference type="Gene3D" id="2.60.120.260">
    <property type="entry name" value="Galactose-binding domain-like"/>
    <property type="match status" value="2"/>
</dbReference>
<gene>
    <name evidence="4" type="ORF">KQX54_003443</name>
</gene>
<comment type="caution">
    <text evidence="4">The sequence shown here is derived from an EMBL/GenBank/DDBJ whole genome shotgun (WGS) entry which is preliminary data.</text>
</comment>
<evidence type="ECO:0000256" key="2">
    <source>
        <dbReference type="ARBA" id="ARBA00031078"/>
    </source>
</evidence>
<comment type="similarity">
    <text evidence="1">Belongs to the allantoicase family.</text>
</comment>
<dbReference type="FunFam" id="2.60.120.260:FF:000077">
    <property type="entry name" value="Probable allantoicase"/>
    <property type="match status" value="1"/>
</dbReference>
<evidence type="ECO:0000259" key="3">
    <source>
        <dbReference type="Pfam" id="PF03561"/>
    </source>
</evidence>
<feature type="domain" description="Allantoicase" evidence="3">
    <location>
        <begin position="20"/>
        <end position="193"/>
    </location>
</feature>
<dbReference type="InterPro" id="IPR008979">
    <property type="entry name" value="Galactose-bd-like_sf"/>
</dbReference>
<proteinExistence type="inferred from homology"/>
<dbReference type="InterPro" id="IPR005164">
    <property type="entry name" value="Allantoicase"/>
</dbReference>
<dbReference type="AlphaFoldDB" id="A0AAV7J4V8"/>
<protein>
    <recommendedName>
        <fullName evidence="2">Allantoate amidinohydrolase</fullName>
    </recommendedName>
</protein>
<keyword evidence="5" id="KW-1185">Reference proteome</keyword>
<organism evidence="4 5">
    <name type="scientific">Cotesia glomerata</name>
    <name type="common">Lepidopteran parasitic wasp</name>
    <name type="synonym">Apanteles glomeratus</name>
    <dbReference type="NCBI Taxonomy" id="32391"/>
    <lineage>
        <taxon>Eukaryota</taxon>
        <taxon>Metazoa</taxon>
        <taxon>Ecdysozoa</taxon>
        <taxon>Arthropoda</taxon>
        <taxon>Hexapoda</taxon>
        <taxon>Insecta</taxon>
        <taxon>Pterygota</taxon>
        <taxon>Neoptera</taxon>
        <taxon>Endopterygota</taxon>
        <taxon>Hymenoptera</taxon>
        <taxon>Apocrita</taxon>
        <taxon>Ichneumonoidea</taxon>
        <taxon>Braconidae</taxon>
        <taxon>Microgastrinae</taxon>
        <taxon>Cotesia</taxon>
    </lineage>
</organism>